<dbReference type="PANTHER" id="PTHR12228:SF0">
    <property type="entry name" value="TATA-BOX BINDING PROTEIN ASSOCIATED FACTOR 7"/>
    <property type="match status" value="1"/>
</dbReference>
<evidence type="ECO:0000313" key="10">
    <source>
        <dbReference type="EnsemblMetazoa" id="KAF7487937.1"/>
    </source>
</evidence>
<keyword evidence="11" id="KW-1185">Reference proteome</keyword>
<dbReference type="OrthoDB" id="153872at2759"/>
<dbReference type="AlphaFoldDB" id="A0A834R0E9"/>
<accession>A0A834R0E9</accession>
<reference evidence="11" key="1">
    <citation type="journal article" date="2020" name="PLoS Negl. Trop. Dis.">
        <title>High-quality nuclear genome for Sarcoptes scabiei-A critical resource for a neglected parasite.</title>
        <authorList>
            <person name="Korhonen P.K."/>
            <person name="Gasser R.B."/>
            <person name="Ma G."/>
            <person name="Wang T."/>
            <person name="Stroehlein A.J."/>
            <person name="Young N.D."/>
            <person name="Ang C.S."/>
            <person name="Fernando D.D."/>
            <person name="Lu H.C."/>
            <person name="Taylor S."/>
            <person name="Reynolds S.L."/>
            <person name="Mofiz E."/>
            <person name="Najaraj S.H."/>
            <person name="Gowda H."/>
            <person name="Madugundu A."/>
            <person name="Renuse S."/>
            <person name="Holt D."/>
            <person name="Pandey A."/>
            <person name="Papenfuss A.T."/>
            <person name="Fischer K."/>
        </authorList>
    </citation>
    <scope>NUCLEOTIDE SEQUENCE [LARGE SCALE GENOMIC DNA]</scope>
</reference>
<dbReference type="InterPro" id="IPR037817">
    <property type="entry name" value="TAF7"/>
</dbReference>
<evidence type="ECO:0000256" key="4">
    <source>
        <dbReference type="ARBA" id="ARBA00023163"/>
    </source>
</evidence>
<evidence type="ECO:0000313" key="11">
    <source>
        <dbReference type="Proteomes" id="UP000070412"/>
    </source>
</evidence>
<dbReference type="Pfam" id="PF04658">
    <property type="entry name" value="TAFII55_N"/>
    <property type="match status" value="1"/>
</dbReference>
<evidence type="ECO:0000256" key="3">
    <source>
        <dbReference type="ARBA" id="ARBA00023015"/>
    </source>
</evidence>
<evidence type="ECO:0000259" key="8">
    <source>
        <dbReference type="SMART" id="SM01370"/>
    </source>
</evidence>
<sequence>MAPLSEELSKTTCDSQENFELESQFILRLPYIPAASLRVAIKSGVLNLKERLTIQIDEDIRNGTVRFDGWVLPAKIVDLPTIIESHKTLDNKNFYKTADISQMMICKEEADESKEDIEEVAKKTKDGKILLLTKDSSFDNNIIGKDKKYMFPHGITKPLKNVRKRRFRKTLKKKNADFPEIEKEVKRLLRQDNEAKHVRFEIVNIEEDSKTDKEKDSLTNMNPNDVDLFGDVVSSSDDDDNDGMGLSDEGSRMSTTFRDYLKDSVDEIRNDQDNGKKYTNFLEALQSENMGPSNSCNFDYIQEDSAENTEASYSLTQNMENESVKLKLQDLENEIQMLQNQRITQQLELDSIENLALKQRFQTIIDDLKNQETLKKKEYDELKKTLFSTNE</sequence>
<reference evidence="9" key="2">
    <citation type="submission" date="2020-01" db="EMBL/GenBank/DDBJ databases">
        <authorList>
            <person name="Korhonen P.K.K."/>
            <person name="Guangxu M.G."/>
            <person name="Wang T.W."/>
            <person name="Stroehlein A.J.S."/>
            <person name="Young N.D."/>
            <person name="Ang C.-S.A."/>
            <person name="Fernando D.W.F."/>
            <person name="Lu H.L."/>
            <person name="Taylor S.T."/>
            <person name="Ehtesham M.E.M."/>
            <person name="Najaraj S.H.N."/>
            <person name="Harsha G.H.G."/>
            <person name="Madugundu A.M."/>
            <person name="Renuse S.R."/>
            <person name="Holt D.H."/>
            <person name="Pandey A.P."/>
            <person name="Papenfuss A.P."/>
            <person name="Gasser R.B.G."/>
            <person name="Fischer K.F."/>
        </authorList>
    </citation>
    <scope>NUCLEOTIDE SEQUENCE</scope>
    <source>
        <strain evidence="9">SSS_KF_BRIS2020</strain>
    </source>
</reference>
<evidence type="ECO:0000256" key="5">
    <source>
        <dbReference type="ARBA" id="ARBA00023242"/>
    </source>
</evidence>
<feature type="region of interest" description="Disordered" evidence="7">
    <location>
        <begin position="233"/>
        <end position="252"/>
    </location>
</feature>
<dbReference type="GO" id="GO:0016251">
    <property type="term" value="F:RNA polymerase II general transcription initiation factor activity"/>
    <property type="evidence" value="ECO:0007669"/>
    <property type="project" value="TreeGrafter"/>
</dbReference>
<keyword evidence="6" id="KW-0175">Coiled coil</keyword>
<proteinExistence type="inferred from homology"/>
<evidence type="ECO:0000256" key="7">
    <source>
        <dbReference type="SAM" id="MobiDB-lite"/>
    </source>
</evidence>
<dbReference type="CDD" id="cd08047">
    <property type="entry name" value="TAF7"/>
    <property type="match status" value="1"/>
</dbReference>
<feature type="domain" description="TAFII55 protein conserved region" evidence="8">
    <location>
        <begin position="21"/>
        <end position="197"/>
    </location>
</feature>
<reference evidence="10" key="3">
    <citation type="submission" date="2022-06" db="UniProtKB">
        <authorList>
            <consortium name="EnsemblMetazoa"/>
        </authorList>
    </citation>
    <scope>IDENTIFICATION</scope>
</reference>
<evidence type="ECO:0000256" key="2">
    <source>
        <dbReference type="ARBA" id="ARBA00009368"/>
    </source>
</evidence>
<evidence type="ECO:0000256" key="1">
    <source>
        <dbReference type="ARBA" id="ARBA00004123"/>
    </source>
</evidence>
<keyword evidence="3" id="KW-0805">Transcription regulation</keyword>
<feature type="coiled-coil region" evidence="6">
    <location>
        <begin position="321"/>
        <end position="385"/>
    </location>
</feature>
<comment type="subcellular location">
    <subcellularLocation>
        <location evidence="1">Nucleus</location>
    </subcellularLocation>
</comment>
<dbReference type="Proteomes" id="UP000070412">
    <property type="component" value="Unassembled WGS sequence"/>
</dbReference>
<dbReference type="EnsemblMetazoa" id="SSS_7677s_mrna">
    <property type="protein sequence ID" value="KAF7487937.1"/>
    <property type="gene ID" value="SSS_7677"/>
</dbReference>
<dbReference type="InterPro" id="IPR006751">
    <property type="entry name" value="TAFII55_prot_cons_reg"/>
</dbReference>
<protein>
    <submittedName>
        <fullName evidence="9">Transcription initiation factor TFIID subunit 7</fullName>
    </submittedName>
</protein>
<evidence type="ECO:0000256" key="6">
    <source>
        <dbReference type="SAM" id="Coils"/>
    </source>
</evidence>
<dbReference type="SMART" id="SM01370">
    <property type="entry name" value="TAFII55_N"/>
    <property type="match status" value="1"/>
</dbReference>
<dbReference type="GO" id="GO:0051123">
    <property type="term" value="P:RNA polymerase II preinitiation complex assembly"/>
    <property type="evidence" value="ECO:0007669"/>
    <property type="project" value="TreeGrafter"/>
</dbReference>
<dbReference type="GO" id="GO:0005669">
    <property type="term" value="C:transcription factor TFIID complex"/>
    <property type="evidence" value="ECO:0007669"/>
    <property type="project" value="InterPro"/>
</dbReference>
<evidence type="ECO:0000313" key="9">
    <source>
        <dbReference type="EMBL" id="KAF7487937.1"/>
    </source>
</evidence>
<dbReference type="PANTHER" id="PTHR12228">
    <property type="entry name" value="TRANSCRIPTION INITIATION FACTOR TFIID 55 KD SUBUNIT-RELATED"/>
    <property type="match status" value="1"/>
</dbReference>
<dbReference type="EMBL" id="WVUK01000066">
    <property type="protein sequence ID" value="KAF7487937.1"/>
    <property type="molecule type" value="Genomic_DNA"/>
</dbReference>
<keyword evidence="4" id="KW-0804">Transcription</keyword>
<organism evidence="9">
    <name type="scientific">Sarcoptes scabiei</name>
    <name type="common">Itch mite</name>
    <name type="synonym">Acarus scabiei</name>
    <dbReference type="NCBI Taxonomy" id="52283"/>
    <lineage>
        <taxon>Eukaryota</taxon>
        <taxon>Metazoa</taxon>
        <taxon>Ecdysozoa</taxon>
        <taxon>Arthropoda</taxon>
        <taxon>Chelicerata</taxon>
        <taxon>Arachnida</taxon>
        <taxon>Acari</taxon>
        <taxon>Acariformes</taxon>
        <taxon>Sarcoptiformes</taxon>
        <taxon>Astigmata</taxon>
        <taxon>Psoroptidia</taxon>
        <taxon>Sarcoptoidea</taxon>
        <taxon>Sarcoptidae</taxon>
        <taxon>Sarcoptinae</taxon>
        <taxon>Sarcoptes</taxon>
    </lineage>
</organism>
<keyword evidence="5" id="KW-0539">Nucleus</keyword>
<name>A0A834R0E9_SARSC</name>
<gene>
    <name evidence="9" type="ORF">SSS_7677</name>
</gene>
<comment type="similarity">
    <text evidence="2">Belongs to the TAF7 family.</text>
</comment>